<protein>
    <submittedName>
        <fullName evidence="2">Uncharacterized protein</fullName>
    </submittedName>
</protein>
<accession>A0A3B1CA21</accession>
<evidence type="ECO:0000256" key="1">
    <source>
        <dbReference type="SAM" id="MobiDB-lite"/>
    </source>
</evidence>
<dbReference type="EMBL" id="UOGE01000061">
    <property type="protein sequence ID" value="VAX20748.1"/>
    <property type="molecule type" value="Genomic_DNA"/>
</dbReference>
<reference evidence="2" key="1">
    <citation type="submission" date="2018-06" db="EMBL/GenBank/DDBJ databases">
        <authorList>
            <person name="Zhirakovskaya E."/>
        </authorList>
    </citation>
    <scope>NUCLEOTIDE SEQUENCE</scope>
</reference>
<organism evidence="2">
    <name type="scientific">hydrothermal vent metagenome</name>
    <dbReference type="NCBI Taxonomy" id="652676"/>
    <lineage>
        <taxon>unclassified sequences</taxon>
        <taxon>metagenomes</taxon>
        <taxon>ecological metagenomes</taxon>
    </lineage>
</organism>
<name>A0A3B1CA21_9ZZZZ</name>
<proteinExistence type="predicted"/>
<feature type="non-terminal residue" evidence="2">
    <location>
        <position position="1"/>
    </location>
</feature>
<feature type="compositionally biased region" description="Basic and acidic residues" evidence="1">
    <location>
        <begin position="175"/>
        <end position="249"/>
    </location>
</feature>
<sequence length="249" mass="28383">KFRKSKGKVIFRTVSANTIEIMTPDYMINVDLNNMTAKKVTNPRKFMEEEYEKLSDEEKKNVQKNVQKMGMSGTGMLTSLGGEFKEKAGEHLGYTCDVFSFMGTKIYQMSATHVPLKIETRMMGMNSSQVATRVTENGSIPDAVFAVPEGIKTEYDKDADKMNRSMAKQMIATMKDPEAGEKLDRTIKKTKDDMDEERERQRERQREEDQKEAPDDDRGGDRDDVGEDKPQSVDDAINKGEELFKSIFQ</sequence>
<evidence type="ECO:0000313" key="2">
    <source>
        <dbReference type="EMBL" id="VAX20748.1"/>
    </source>
</evidence>
<dbReference type="AlphaFoldDB" id="A0A3B1CA21"/>
<gene>
    <name evidence="2" type="ORF">MNBD_NITROSPINAE02-268</name>
</gene>
<feature type="region of interest" description="Disordered" evidence="1">
    <location>
        <begin position="171"/>
        <end position="249"/>
    </location>
</feature>